<accession>A0A9D2KFA3</accession>
<protein>
    <submittedName>
        <fullName evidence="3">Uncharacterized protein</fullName>
    </submittedName>
</protein>
<feature type="transmembrane region" description="Helical" evidence="2">
    <location>
        <begin position="177"/>
        <end position="200"/>
    </location>
</feature>
<feature type="transmembrane region" description="Helical" evidence="2">
    <location>
        <begin position="12"/>
        <end position="34"/>
    </location>
</feature>
<dbReference type="EMBL" id="DXAJ01000073">
    <property type="protein sequence ID" value="HJA02685.1"/>
    <property type="molecule type" value="Genomic_DNA"/>
</dbReference>
<evidence type="ECO:0000256" key="2">
    <source>
        <dbReference type="SAM" id="Phobius"/>
    </source>
</evidence>
<sequence>MKSRVLTELRPYLIAFVSSAVPALVFTLLVRLWLMNEVFLRTLFTLLAWLGGAAALLSPLIIALVRFSRLLYAPAAPKAAEGNAAAEPSSAPIAPEPAPAQTPSPNPAPNSARLAVSRKQVTAHFFMGYCFLLLGGGVLLASVFLLLPAVDLIPLFGVSAQDIFSAVYAFLSSEPVLYLELVLILLAWAAFELLFLIALPAIGYTLPQGARIAVPVLAFLACTFFIFPFLTDNVLLPVLSLIASWSIPFAAFLLFLAYAVCALLCFVLIDGSLRTSSASQQG</sequence>
<keyword evidence="2" id="KW-0812">Transmembrane</keyword>
<feature type="transmembrane region" description="Helical" evidence="2">
    <location>
        <begin position="242"/>
        <end position="269"/>
    </location>
</feature>
<evidence type="ECO:0000256" key="1">
    <source>
        <dbReference type="SAM" id="MobiDB-lite"/>
    </source>
</evidence>
<feature type="region of interest" description="Disordered" evidence="1">
    <location>
        <begin position="87"/>
        <end position="111"/>
    </location>
</feature>
<organism evidence="3 4">
    <name type="scientific">Candidatus Gallimonas gallistercoris</name>
    <dbReference type="NCBI Taxonomy" id="2838602"/>
    <lineage>
        <taxon>Bacteria</taxon>
        <taxon>Bacillati</taxon>
        <taxon>Bacillota</taxon>
        <taxon>Clostridia</taxon>
        <taxon>Candidatus Gallimonas</taxon>
    </lineage>
</organism>
<evidence type="ECO:0000313" key="4">
    <source>
        <dbReference type="Proteomes" id="UP000824221"/>
    </source>
</evidence>
<proteinExistence type="predicted"/>
<feature type="transmembrane region" description="Helical" evidence="2">
    <location>
        <begin position="46"/>
        <end position="65"/>
    </location>
</feature>
<keyword evidence="2" id="KW-1133">Transmembrane helix</keyword>
<comment type="caution">
    <text evidence="3">The sequence shown here is derived from an EMBL/GenBank/DDBJ whole genome shotgun (WGS) entry which is preliminary data.</text>
</comment>
<feature type="transmembrane region" description="Helical" evidence="2">
    <location>
        <begin position="212"/>
        <end position="230"/>
    </location>
</feature>
<feature type="compositionally biased region" description="Pro residues" evidence="1">
    <location>
        <begin position="94"/>
        <end position="108"/>
    </location>
</feature>
<feature type="transmembrane region" description="Helical" evidence="2">
    <location>
        <begin position="126"/>
        <end position="147"/>
    </location>
</feature>
<evidence type="ECO:0000313" key="3">
    <source>
        <dbReference type="EMBL" id="HJA02685.1"/>
    </source>
</evidence>
<name>A0A9D2KFA3_9FIRM</name>
<dbReference type="AlphaFoldDB" id="A0A9D2KFA3"/>
<gene>
    <name evidence="3" type="ORF">H9797_04815</name>
</gene>
<dbReference type="Proteomes" id="UP000824221">
    <property type="component" value="Unassembled WGS sequence"/>
</dbReference>
<keyword evidence="2" id="KW-0472">Membrane</keyword>
<reference evidence="3" key="2">
    <citation type="submission" date="2021-04" db="EMBL/GenBank/DDBJ databases">
        <authorList>
            <person name="Gilroy R."/>
        </authorList>
    </citation>
    <scope>NUCLEOTIDE SEQUENCE</scope>
    <source>
        <strain evidence="3">CHK156-179</strain>
    </source>
</reference>
<reference evidence="3" key="1">
    <citation type="journal article" date="2021" name="PeerJ">
        <title>Extensive microbial diversity within the chicken gut microbiome revealed by metagenomics and culture.</title>
        <authorList>
            <person name="Gilroy R."/>
            <person name="Ravi A."/>
            <person name="Getino M."/>
            <person name="Pursley I."/>
            <person name="Horton D.L."/>
            <person name="Alikhan N.F."/>
            <person name="Baker D."/>
            <person name="Gharbi K."/>
            <person name="Hall N."/>
            <person name="Watson M."/>
            <person name="Adriaenssens E.M."/>
            <person name="Foster-Nyarko E."/>
            <person name="Jarju S."/>
            <person name="Secka A."/>
            <person name="Antonio M."/>
            <person name="Oren A."/>
            <person name="Chaudhuri R.R."/>
            <person name="La Ragione R."/>
            <person name="Hildebrand F."/>
            <person name="Pallen M.J."/>
        </authorList>
    </citation>
    <scope>NUCLEOTIDE SEQUENCE</scope>
    <source>
        <strain evidence="3">CHK156-179</strain>
    </source>
</reference>